<dbReference type="RefSeq" id="WP_166946501.1">
    <property type="nucleotide sequence ID" value="NZ_JAARLZ010000002.1"/>
</dbReference>
<accession>A0A7X5U7P6</accession>
<evidence type="ECO:0000313" key="3">
    <source>
        <dbReference type="Proteomes" id="UP000490980"/>
    </source>
</evidence>
<keyword evidence="1" id="KW-0812">Transmembrane</keyword>
<keyword evidence="3" id="KW-1185">Reference proteome</keyword>
<proteinExistence type="predicted"/>
<dbReference type="EMBL" id="JAARLZ010000002">
    <property type="protein sequence ID" value="NII05386.1"/>
    <property type="molecule type" value="Genomic_DNA"/>
</dbReference>
<gene>
    <name evidence="2" type="ORF">HBF25_03160</name>
</gene>
<name>A0A7X5U7P6_9GAMM</name>
<organism evidence="2 3">
    <name type="scientific">Luteibacter anthropi</name>
    <dbReference type="NCBI Taxonomy" id="564369"/>
    <lineage>
        <taxon>Bacteria</taxon>
        <taxon>Pseudomonadati</taxon>
        <taxon>Pseudomonadota</taxon>
        <taxon>Gammaproteobacteria</taxon>
        <taxon>Lysobacterales</taxon>
        <taxon>Rhodanobacteraceae</taxon>
        <taxon>Luteibacter</taxon>
    </lineage>
</organism>
<evidence type="ECO:0000313" key="2">
    <source>
        <dbReference type="EMBL" id="NII05386.1"/>
    </source>
</evidence>
<dbReference type="Proteomes" id="UP000490980">
    <property type="component" value="Unassembled WGS sequence"/>
</dbReference>
<sequence>MKKPASWGGFRSPDVRDQPTIVGMGVIIETMRAVMMFTALMLVPGAAVVKTAHGTYRSQYC</sequence>
<dbReference type="AlphaFoldDB" id="A0A7X5U7P6"/>
<evidence type="ECO:0000256" key="1">
    <source>
        <dbReference type="SAM" id="Phobius"/>
    </source>
</evidence>
<keyword evidence="1" id="KW-1133">Transmembrane helix</keyword>
<protein>
    <submittedName>
        <fullName evidence="2">Uncharacterized protein</fullName>
    </submittedName>
</protein>
<feature type="transmembrane region" description="Helical" evidence="1">
    <location>
        <begin position="20"/>
        <end position="49"/>
    </location>
</feature>
<reference evidence="2 3" key="1">
    <citation type="submission" date="2020-03" db="EMBL/GenBank/DDBJ databases">
        <authorList>
            <person name="Lai Q."/>
        </authorList>
    </citation>
    <scope>NUCLEOTIDE SEQUENCE [LARGE SCALE GENOMIC DNA]</scope>
    <source>
        <strain evidence="2 3">CCUG 25036</strain>
    </source>
</reference>
<comment type="caution">
    <text evidence="2">The sequence shown here is derived from an EMBL/GenBank/DDBJ whole genome shotgun (WGS) entry which is preliminary data.</text>
</comment>
<keyword evidence="1" id="KW-0472">Membrane</keyword>